<dbReference type="Pfam" id="PF12937">
    <property type="entry name" value="F-box-like"/>
    <property type="match status" value="1"/>
</dbReference>
<evidence type="ECO:0000256" key="1">
    <source>
        <dbReference type="SAM" id="MobiDB-lite"/>
    </source>
</evidence>
<dbReference type="Proteomes" id="UP000015100">
    <property type="component" value="Unassembled WGS sequence"/>
</dbReference>
<feature type="region of interest" description="Disordered" evidence="1">
    <location>
        <begin position="359"/>
        <end position="382"/>
    </location>
</feature>
<feature type="compositionally biased region" description="Acidic residues" evidence="1">
    <location>
        <begin position="364"/>
        <end position="376"/>
    </location>
</feature>
<evidence type="ECO:0000259" key="2">
    <source>
        <dbReference type="PROSITE" id="PS50181"/>
    </source>
</evidence>
<reference evidence="4" key="2">
    <citation type="submission" date="2013-04" db="EMBL/GenBank/DDBJ databases">
        <title>Genomic mechanisms accounting for the adaptation to parasitism in nematode-trapping fungi.</title>
        <authorList>
            <person name="Ahren D.G."/>
        </authorList>
    </citation>
    <scope>NUCLEOTIDE SEQUENCE [LARGE SCALE GENOMIC DNA]</scope>
    <source>
        <strain evidence="4">CBS 200.50</strain>
    </source>
</reference>
<keyword evidence="4" id="KW-1185">Reference proteome</keyword>
<name>S8AQ84_DACHA</name>
<dbReference type="OrthoDB" id="5305733at2759"/>
<reference evidence="3 4" key="1">
    <citation type="journal article" date="2013" name="PLoS Genet.">
        <title>Genomic mechanisms accounting for the adaptation to parasitism in nematode-trapping fungi.</title>
        <authorList>
            <person name="Meerupati T."/>
            <person name="Andersson K.M."/>
            <person name="Friman E."/>
            <person name="Kumar D."/>
            <person name="Tunlid A."/>
            <person name="Ahren D."/>
        </authorList>
    </citation>
    <scope>NUCLEOTIDE SEQUENCE [LARGE SCALE GENOMIC DNA]</scope>
    <source>
        <strain evidence="3 4">CBS 200.50</strain>
    </source>
</reference>
<dbReference type="Gene3D" id="1.20.1280.50">
    <property type="match status" value="1"/>
</dbReference>
<dbReference type="PROSITE" id="PS50181">
    <property type="entry name" value="FBOX"/>
    <property type="match status" value="1"/>
</dbReference>
<sequence length="629" mass="71039">MASHGLGSVLSVSFPACSLHWSFLKSRALRFKTCLRNPICDSDYLLPSLFLISIQAITHHIHYGLVVINSSDPARFRRYQELEVTQLDSQNPTLPNLAQHFLAISPHSHPAQLIEQHRRMPLTSFPPELLLSILAHLTLKDTFSLLQTCKSLYPTAHRHLWSTLHLCDRIPLRYKGPPCPPFVHRPANAIGNDGCRALAEAISEFEDEKLGFSYIRGLVLEPEVFRRSTACMRDGVLNVLGDRIEAGEVPVRWVKVSVWGSFLETSDDPPSGAERFLKILKKYSEGKSADEFSFILDANYIASLSPWYSPKCSLFDLIDMDKLTSLDLQLDLYDNQGYYDDAEGEVISDLDDDEWDAASANSESSEDILETDDDDKDNNNDVRVSGISRTRLKKPKKPIPVSEGTAAKQLIDLTRLLTRTVNLRVLKLATDAEDLDKPYSPPRIHRMAAHLTKLQTAFTNLRKLEWLYLRGLLFHPSFFVVPPTNVRILKVKCIVSVAWWRKFAECPLIGVKEFTVYNRPVERGSWMSPSDQDDYELQEEIDEDGNGWGMPFPFNIGEVMVEGLKEIWAQGGFMPADLIACIVKKNRGGLRILEGMGVPVKDWVPPPPPPPPPIDTIHEESEDVDDFLP</sequence>
<dbReference type="SUPFAM" id="SSF81383">
    <property type="entry name" value="F-box domain"/>
    <property type="match status" value="1"/>
</dbReference>
<comment type="caution">
    <text evidence="3">The sequence shown here is derived from an EMBL/GenBank/DDBJ whole genome shotgun (WGS) entry which is preliminary data.</text>
</comment>
<dbReference type="HOGENOM" id="CLU_029629_0_0_1"/>
<gene>
    <name evidence="3" type="ORF">H072_994</name>
</gene>
<proteinExistence type="predicted"/>
<organism evidence="3 4">
    <name type="scientific">Dactylellina haptotyla (strain CBS 200.50)</name>
    <name type="common">Nematode-trapping fungus</name>
    <name type="synonym">Monacrosporium haptotylum</name>
    <dbReference type="NCBI Taxonomy" id="1284197"/>
    <lineage>
        <taxon>Eukaryota</taxon>
        <taxon>Fungi</taxon>
        <taxon>Dikarya</taxon>
        <taxon>Ascomycota</taxon>
        <taxon>Pezizomycotina</taxon>
        <taxon>Orbiliomycetes</taxon>
        <taxon>Orbiliales</taxon>
        <taxon>Orbiliaceae</taxon>
        <taxon>Dactylellina</taxon>
    </lineage>
</organism>
<evidence type="ECO:0000313" key="3">
    <source>
        <dbReference type="EMBL" id="EPS45019.1"/>
    </source>
</evidence>
<feature type="region of interest" description="Disordered" evidence="1">
    <location>
        <begin position="602"/>
        <end position="629"/>
    </location>
</feature>
<feature type="compositionally biased region" description="Acidic residues" evidence="1">
    <location>
        <begin position="620"/>
        <end position="629"/>
    </location>
</feature>
<dbReference type="AlphaFoldDB" id="S8AQ84"/>
<dbReference type="EMBL" id="AQGS01000024">
    <property type="protein sequence ID" value="EPS45019.1"/>
    <property type="molecule type" value="Genomic_DNA"/>
</dbReference>
<dbReference type="InterPro" id="IPR036047">
    <property type="entry name" value="F-box-like_dom_sf"/>
</dbReference>
<dbReference type="OMA" id="GNDGCRA"/>
<dbReference type="InterPro" id="IPR001810">
    <property type="entry name" value="F-box_dom"/>
</dbReference>
<feature type="compositionally biased region" description="Pro residues" evidence="1">
    <location>
        <begin position="604"/>
        <end position="614"/>
    </location>
</feature>
<accession>S8AQ84</accession>
<evidence type="ECO:0000313" key="4">
    <source>
        <dbReference type="Proteomes" id="UP000015100"/>
    </source>
</evidence>
<protein>
    <recommendedName>
        <fullName evidence="2">F-box domain-containing protein</fullName>
    </recommendedName>
</protein>
<feature type="domain" description="F-box" evidence="2">
    <location>
        <begin position="119"/>
        <end position="164"/>
    </location>
</feature>